<dbReference type="EMBL" id="JAALFE010000001">
    <property type="protein sequence ID" value="NGQ89274.1"/>
    <property type="molecule type" value="Genomic_DNA"/>
</dbReference>
<reference evidence="1 2" key="1">
    <citation type="submission" date="2020-02" db="EMBL/GenBank/DDBJ databases">
        <title>Rhodobacter translucens sp. nov., a novel bacterium isolated from activated sludge.</title>
        <authorList>
            <person name="Liu J."/>
        </authorList>
    </citation>
    <scope>NUCLEOTIDE SEQUENCE [LARGE SCALE GENOMIC DNA]</scope>
    <source>
        <strain evidence="1 2">HX-7-19</strain>
    </source>
</reference>
<dbReference type="RefSeq" id="WP_165046386.1">
    <property type="nucleotide sequence ID" value="NZ_JAALFE010000001.1"/>
</dbReference>
<accession>A0A6M1TVM4</accession>
<dbReference type="Proteomes" id="UP000474758">
    <property type="component" value="Unassembled WGS sequence"/>
</dbReference>
<dbReference type="SUPFAM" id="SSF110849">
    <property type="entry name" value="ParB/Sulfiredoxin"/>
    <property type="match status" value="1"/>
</dbReference>
<evidence type="ECO:0000313" key="1">
    <source>
        <dbReference type="EMBL" id="NGQ89274.1"/>
    </source>
</evidence>
<proteinExistence type="predicted"/>
<gene>
    <name evidence="1" type="ORF">G5V65_00075</name>
</gene>
<keyword evidence="2" id="KW-1185">Reference proteome</keyword>
<evidence type="ECO:0000313" key="2">
    <source>
        <dbReference type="Proteomes" id="UP000474758"/>
    </source>
</evidence>
<dbReference type="AlphaFoldDB" id="A0A6M1TVM4"/>
<dbReference type="Gene3D" id="3.90.1530.10">
    <property type="entry name" value="Conserved hypothetical protein from pyrococcus furiosus pfu- 392566-001, ParB domain"/>
    <property type="match status" value="1"/>
</dbReference>
<comment type="caution">
    <text evidence="1">The sequence shown here is derived from an EMBL/GenBank/DDBJ whole genome shotgun (WGS) entry which is preliminary data.</text>
</comment>
<dbReference type="InterPro" id="IPR036086">
    <property type="entry name" value="ParB/Sulfiredoxin_sf"/>
</dbReference>
<sequence length="274" mass="30380">MLRHIDIQNCEQVTPADQPAPMLDWIPISKIVMDDEYQRELKPNNWAAIKRIAADFHWSRFSPVLLAPIEGGLYSCIDGQHRTHAAAICGFDRVPAMITTVTKAEQARAFVHVNGSQIRVSGHQVYRAALAAREPWAVSCRDAVEAADCRLMMNNSTLAKDKKPGEVFCIALIRKLVEAGKAGAVTAGLQALRAYEPEKVALYADYVLTPWLTAVASDPAFVNADLVAVLRKRNPYQVIEAAERYAGVERLPTAPTKRQFFERQILEHGFTVAA</sequence>
<protein>
    <submittedName>
        <fullName evidence="1">ParB N-terminal domain-containing protein</fullName>
    </submittedName>
</protein>
<organism evidence="1 2">
    <name type="scientific">Paragemmobacter kunshanensis</name>
    <dbReference type="NCBI Taxonomy" id="2583234"/>
    <lineage>
        <taxon>Bacteria</taxon>
        <taxon>Pseudomonadati</taxon>
        <taxon>Pseudomonadota</taxon>
        <taxon>Alphaproteobacteria</taxon>
        <taxon>Rhodobacterales</taxon>
        <taxon>Paracoccaceae</taxon>
        <taxon>Paragemmobacter</taxon>
    </lineage>
</organism>
<name>A0A6M1TVM4_9RHOB</name>